<evidence type="ECO:0000256" key="3">
    <source>
        <dbReference type="ARBA" id="ARBA00022676"/>
    </source>
</evidence>
<dbReference type="InterPro" id="IPR041525">
    <property type="entry name" value="N/Namide_PRibTrfase"/>
</dbReference>
<gene>
    <name evidence="11" type="ORF">FHS18_004383</name>
</gene>
<dbReference type="InterPro" id="IPR013785">
    <property type="entry name" value="Aldolase_TIM"/>
</dbReference>
<dbReference type="PANTHER" id="PTHR43816:SF1">
    <property type="entry name" value="NICOTINAMIDE PHOSPHORIBOSYLTRANSFERASE"/>
    <property type="match status" value="1"/>
</dbReference>
<evidence type="ECO:0000259" key="10">
    <source>
        <dbReference type="Pfam" id="PF18127"/>
    </source>
</evidence>
<evidence type="ECO:0000259" key="9">
    <source>
        <dbReference type="Pfam" id="PF04095"/>
    </source>
</evidence>
<dbReference type="Pfam" id="PF18127">
    <property type="entry name" value="NAMPT_N"/>
    <property type="match status" value="1"/>
</dbReference>
<dbReference type="RefSeq" id="WP_183602411.1">
    <property type="nucleotide sequence ID" value="NZ_JACHXK010000011.1"/>
</dbReference>
<evidence type="ECO:0000313" key="12">
    <source>
        <dbReference type="Proteomes" id="UP000570361"/>
    </source>
</evidence>
<dbReference type="InterPro" id="IPR041529">
    <property type="entry name" value="DUF5598"/>
</dbReference>
<sequence length="469" mass="52953">MMNQLYGNILLLTDSYNLSHTRLKINTDWEVSHIYNRKAGMILYGFREIVTHLLSHRITKAHVEEAGKCAKMQGLTFPTELFMRVVDECDGYVPLEVQSLPEGSWCPAGTPFAQIRNTKEGFGELVTWWEGVLLHAYFPSACATEAFHMRRYLERKQQEHGYDDAFLWRFHSFGFRGHRSMEDAYWAGTAWNLSLQGTDDFHTTKHTPYAAIGSIAALAHKVTQQYDDELACFRHAIVSTAQAGERIVALVIDTYDAYRVINEYLPQLGQLAREHGVRIVMRPDSGNVLEQAIAIYRVAEAGGLLDWVGVIIGEGMSFEQAKRYDAKLEAEQIPLTFVAYGIGSGYYSHIERDTLGWAMKTAYSNGKDRMKFSMEPLKRSIPGIVDLERDEAGELIVQAAEAMAEGGCYETIYAFDGVGEPVLLPAGPEQWMATRERMREQTTAQSHIRLAPAIQRKIADISKQYDVQG</sequence>
<comment type="caution">
    <text evidence="11">The sequence shown here is derived from an EMBL/GenBank/DDBJ whole genome shotgun (WGS) entry which is preliminary data.</text>
</comment>
<evidence type="ECO:0000256" key="1">
    <source>
        <dbReference type="ARBA" id="ARBA00010897"/>
    </source>
</evidence>
<name>A0A7W5B0T4_9BACL</name>
<feature type="domain" description="Nicotinamide phosphoribosyltransferase N-terminal" evidence="10">
    <location>
        <begin position="8"/>
        <end position="97"/>
    </location>
</feature>
<dbReference type="GO" id="GO:0047280">
    <property type="term" value="F:nicotinamide phosphoribosyltransferase activity"/>
    <property type="evidence" value="ECO:0007669"/>
    <property type="project" value="UniProtKB-EC"/>
</dbReference>
<feature type="domain" description="Nicotinate/nicotinamide phosphoribosyltransferase" evidence="9">
    <location>
        <begin position="169"/>
        <end position="365"/>
    </location>
</feature>
<evidence type="ECO:0000256" key="6">
    <source>
        <dbReference type="ARBA" id="ARBA00035024"/>
    </source>
</evidence>
<evidence type="ECO:0000313" key="11">
    <source>
        <dbReference type="EMBL" id="MBB3112297.1"/>
    </source>
</evidence>
<evidence type="ECO:0000256" key="5">
    <source>
        <dbReference type="ARBA" id="ARBA00035007"/>
    </source>
</evidence>
<dbReference type="GO" id="GO:0009435">
    <property type="term" value="P:NAD+ biosynthetic process"/>
    <property type="evidence" value="ECO:0007669"/>
    <property type="project" value="InterPro"/>
</dbReference>
<comment type="similarity">
    <text evidence="1">Belongs to the NAPRTase family.</text>
</comment>
<protein>
    <recommendedName>
        <fullName evidence="7">Nicotinamide phosphoribosyltransferase</fullName>
        <ecNumber evidence="6">2.4.2.12</ecNumber>
    </recommendedName>
</protein>
<dbReference type="Proteomes" id="UP000570361">
    <property type="component" value="Unassembled WGS sequence"/>
</dbReference>
<comment type="pathway">
    <text evidence="5">Cofactor biosynthesis; NAD(+) biosynthesis; nicotinamide D-ribonucleotide from 5-phospho-alpha-D-ribose 1-diphosphate and nicotinamide: step 1/1.</text>
</comment>
<dbReference type="Pfam" id="PF04095">
    <property type="entry name" value="NAPRTase"/>
    <property type="match status" value="1"/>
</dbReference>
<dbReference type="EMBL" id="JACHXK010000011">
    <property type="protein sequence ID" value="MBB3112297.1"/>
    <property type="molecule type" value="Genomic_DNA"/>
</dbReference>
<accession>A0A7W5B0T4</accession>
<dbReference type="SUPFAM" id="SSF51690">
    <property type="entry name" value="Nicotinate/Quinolinate PRTase C-terminal domain-like"/>
    <property type="match status" value="1"/>
</dbReference>
<dbReference type="Gene3D" id="3.20.20.70">
    <property type="entry name" value="Aldolase class I"/>
    <property type="match status" value="1"/>
</dbReference>
<dbReference type="EC" id="2.4.2.12" evidence="6"/>
<keyword evidence="12" id="KW-1185">Reference proteome</keyword>
<keyword evidence="2" id="KW-0662">Pyridine nucleotide biosynthesis</keyword>
<reference evidence="11 12" key="1">
    <citation type="submission" date="2020-08" db="EMBL/GenBank/DDBJ databases">
        <title>Genomic Encyclopedia of Type Strains, Phase III (KMG-III): the genomes of soil and plant-associated and newly described type strains.</title>
        <authorList>
            <person name="Whitman W."/>
        </authorList>
    </citation>
    <scope>NUCLEOTIDE SEQUENCE [LARGE SCALE GENOMIC DNA]</scope>
    <source>
        <strain evidence="11 12">CECT 5862</strain>
    </source>
</reference>
<comment type="catalytic activity">
    <reaction evidence="8">
        <text>beta-nicotinamide D-ribonucleotide + diphosphate = 5-phospho-alpha-D-ribose 1-diphosphate + nicotinamide + H(+)</text>
        <dbReference type="Rhea" id="RHEA:16149"/>
        <dbReference type="ChEBI" id="CHEBI:14649"/>
        <dbReference type="ChEBI" id="CHEBI:15378"/>
        <dbReference type="ChEBI" id="CHEBI:17154"/>
        <dbReference type="ChEBI" id="CHEBI:33019"/>
        <dbReference type="ChEBI" id="CHEBI:58017"/>
        <dbReference type="EC" id="2.4.2.12"/>
    </reaction>
    <physiologicalReaction direction="right-to-left" evidence="8">
        <dbReference type="Rhea" id="RHEA:16151"/>
    </physiologicalReaction>
</comment>
<evidence type="ECO:0000256" key="4">
    <source>
        <dbReference type="ARBA" id="ARBA00022679"/>
    </source>
</evidence>
<keyword evidence="3 11" id="KW-0328">Glycosyltransferase</keyword>
<evidence type="ECO:0000256" key="8">
    <source>
        <dbReference type="ARBA" id="ARBA00047835"/>
    </source>
</evidence>
<evidence type="ECO:0000256" key="2">
    <source>
        <dbReference type="ARBA" id="ARBA00022642"/>
    </source>
</evidence>
<proteinExistence type="inferred from homology"/>
<evidence type="ECO:0000256" key="7">
    <source>
        <dbReference type="ARBA" id="ARBA00035036"/>
    </source>
</evidence>
<dbReference type="InterPro" id="IPR016471">
    <property type="entry name" value="Nicotinamide_PRibTrfase"/>
</dbReference>
<keyword evidence="4 11" id="KW-0808">Transferase</keyword>
<organism evidence="11 12">
    <name type="scientific">Paenibacillus phyllosphaerae</name>
    <dbReference type="NCBI Taxonomy" id="274593"/>
    <lineage>
        <taxon>Bacteria</taxon>
        <taxon>Bacillati</taxon>
        <taxon>Bacillota</taxon>
        <taxon>Bacilli</taxon>
        <taxon>Bacillales</taxon>
        <taxon>Paenibacillaceae</taxon>
        <taxon>Paenibacillus</taxon>
    </lineage>
</organism>
<dbReference type="AlphaFoldDB" id="A0A7W5B0T4"/>
<dbReference type="PANTHER" id="PTHR43816">
    <property type="entry name" value="NICOTINAMIDE PHOSPHORIBOSYLTRANSFERASE"/>
    <property type="match status" value="1"/>
</dbReference>
<dbReference type="InterPro" id="IPR036068">
    <property type="entry name" value="Nicotinate_pribotase-like_C"/>
</dbReference>